<feature type="chain" id="PRO_5013132793" evidence="2">
    <location>
        <begin position="25"/>
        <end position="632"/>
    </location>
</feature>
<keyword evidence="2" id="KW-0732">Signal</keyword>
<keyword evidence="1" id="KW-0472">Membrane</keyword>
<keyword evidence="5" id="KW-1185">Reference proteome</keyword>
<organism evidence="4 5">
    <name type="scientific">Alkalibacter saccharofermentans DSM 14828</name>
    <dbReference type="NCBI Taxonomy" id="1120975"/>
    <lineage>
        <taxon>Bacteria</taxon>
        <taxon>Bacillati</taxon>
        <taxon>Bacillota</taxon>
        <taxon>Clostridia</taxon>
        <taxon>Eubacteriales</taxon>
        <taxon>Eubacteriaceae</taxon>
        <taxon>Alkalibacter</taxon>
    </lineage>
</organism>
<protein>
    <submittedName>
        <fullName evidence="4">CubicO group peptidase, beta-lactamase class C family</fullName>
    </submittedName>
</protein>
<reference evidence="4 5" key="1">
    <citation type="submission" date="2016-11" db="EMBL/GenBank/DDBJ databases">
        <authorList>
            <person name="Jaros S."/>
            <person name="Januszkiewicz K."/>
            <person name="Wedrychowicz H."/>
        </authorList>
    </citation>
    <scope>NUCLEOTIDE SEQUENCE [LARGE SCALE GENOMIC DNA]</scope>
    <source>
        <strain evidence="4 5">DSM 14828</strain>
    </source>
</reference>
<accession>A0A1M4WDI0</accession>
<evidence type="ECO:0000256" key="1">
    <source>
        <dbReference type="SAM" id="Phobius"/>
    </source>
</evidence>
<feature type="transmembrane region" description="Helical" evidence="1">
    <location>
        <begin position="572"/>
        <end position="594"/>
    </location>
</feature>
<dbReference type="EMBL" id="FQTU01000007">
    <property type="protein sequence ID" value="SHE79299.1"/>
    <property type="molecule type" value="Genomic_DNA"/>
</dbReference>
<dbReference type="InterPro" id="IPR001466">
    <property type="entry name" value="Beta-lactam-related"/>
</dbReference>
<evidence type="ECO:0000313" key="5">
    <source>
        <dbReference type="Proteomes" id="UP000184251"/>
    </source>
</evidence>
<gene>
    <name evidence="4" type="ORF">SAMN02746064_01203</name>
</gene>
<name>A0A1M4WDI0_9FIRM</name>
<dbReference type="RefSeq" id="WP_073270184.1">
    <property type="nucleotide sequence ID" value="NZ_FQTU01000007.1"/>
</dbReference>
<feature type="transmembrane region" description="Helical" evidence="1">
    <location>
        <begin position="606"/>
        <end position="627"/>
    </location>
</feature>
<evidence type="ECO:0000256" key="2">
    <source>
        <dbReference type="SAM" id="SignalP"/>
    </source>
</evidence>
<feature type="transmembrane region" description="Helical" evidence="1">
    <location>
        <begin position="495"/>
        <end position="519"/>
    </location>
</feature>
<keyword evidence="1" id="KW-1133">Transmembrane helix</keyword>
<dbReference type="PANTHER" id="PTHR46825:SF9">
    <property type="entry name" value="BETA-LACTAMASE-RELATED DOMAIN-CONTAINING PROTEIN"/>
    <property type="match status" value="1"/>
</dbReference>
<dbReference type="OrthoDB" id="9797709at2"/>
<dbReference type="AlphaFoldDB" id="A0A1M4WDI0"/>
<dbReference type="InterPro" id="IPR012338">
    <property type="entry name" value="Beta-lactam/transpept-like"/>
</dbReference>
<keyword evidence="1" id="KW-0812">Transmembrane</keyword>
<dbReference type="Gene3D" id="3.40.710.10">
    <property type="entry name" value="DD-peptidase/beta-lactamase superfamily"/>
    <property type="match status" value="1"/>
</dbReference>
<dbReference type="InterPro" id="IPR050491">
    <property type="entry name" value="AmpC-like"/>
</dbReference>
<feature type="domain" description="Beta-lactamase-related" evidence="3">
    <location>
        <begin position="47"/>
        <end position="366"/>
    </location>
</feature>
<dbReference type="STRING" id="1120975.SAMN02746064_01203"/>
<feature type="transmembrane region" description="Helical" evidence="1">
    <location>
        <begin position="540"/>
        <end position="560"/>
    </location>
</feature>
<dbReference type="Proteomes" id="UP000184251">
    <property type="component" value="Unassembled WGS sequence"/>
</dbReference>
<evidence type="ECO:0000313" key="4">
    <source>
        <dbReference type="EMBL" id="SHE79299.1"/>
    </source>
</evidence>
<evidence type="ECO:0000259" key="3">
    <source>
        <dbReference type="Pfam" id="PF00144"/>
    </source>
</evidence>
<dbReference type="PANTHER" id="PTHR46825">
    <property type="entry name" value="D-ALANYL-D-ALANINE-CARBOXYPEPTIDASE/ENDOPEPTIDASE AMPH"/>
    <property type="match status" value="1"/>
</dbReference>
<proteinExistence type="predicted"/>
<dbReference type="Pfam" id="PF00144">
    <property type="entry name" value="Beta-lactamase"/>
    <property type="match status" value="1"/>
</dbReference>
<feature type="signal peptide" evidence="2">
    <location>
        <begin position="1"/>
        <end position="24"/>
    </location>
</feature>
<sequence>MLRKYCVLFLSIVLIFSWSESTLANDGGKTPSGIPIIELEEFIDDYMSEYIGKTSPGAAVVLVKDGEIIFSKGYGYANIESGILVDPRDTVFEYGSVSKLFVYTTMMRLSEEGKIDLQADIRDYLPADFLKKIKYDEPITMINIMNHTTGFEDFLFDVVLLNSNKNRPTMEQTLRKSQPMQVYRPGKISAYSNYAVGLAAYIAEQIIGQDFYQYLMETIFLTLDMDQTSAHPTLEDRDILLESKANGYYRKGNGVFVPGHWSYIPIYPVGSVNGTAEDLARFAIALMPAGGQKSPLFNKRATLDSMLSQSHAMGPQLTGFAYGFIEWDGEKRGVGHGGNTAAFSSQINIVPEERFGVVILTNVNSEMDITSGLTEELIGKRIKSLPVGGDDLPDVKEVEGTYIAARRMHNGFLEIYGYLNLLKVEALEPNKIQLSMAGQTSTLVQTRPYVFERTESQGAIFDYHFRTIYFEAANGKVQRLSGDFLPLPGGRTMPWLLTFLAVAVISTSYFVIAPIALLVRRLWQKKRGFKYDETSKIVTFMMLCGTGLIINNALLAMRMLYNNYRSFSEMRIHILLNNSLVASTALLLILLVRRWQALGLSKAQKVLLLVTVGILVALIAVLINWQFLKMFI</sequence>
<dbReference type="SUPFAM" id="SSF56601">
    <property type="entry name" value="beta-lactamase/transpeptidase-like"/>
    <property type="match status" value="1"/>
</dbReference>